<dbReference type="InterPro" id="IPR017938">
    <property type="entry name" value="Riboflavin_synthase-like_b-brl"/>
</dbReference>
<accession>A0A5P8KHT1</accession>
<evidence type="ECO:0000313" key="6">
    <source>
        <dbReference type="Proteomes" id="UP000327294"/>
    </source>
</evidence>
<dbReference type="GO" id="GO:0016491">
    <property type="term" value="F:oxidoreductase activity"/>
    <property type="evidence" value="ECO:0007669"/>
    <property type="project" value="InterPro"/>
</dbReference>
<dbReference type="InterPro" id="IPR013113">
    <property type="entry name" value="SIP_FAD-bd"/>
</dbReference>
<dbReference type="CDD" id="cd06193">
    <property type="entry name" value="siderophore_interacting"/>
    <property type="match status" value="1"/>
</dbReference>
<proteinExistence type="predicted"/>
<reference evidence="5 6" key="1">
    <citation type="submission" date="2019-10" db="EMBL/GenBank/DDBJ databases">
        <title>Streptomyces sp. strain GY16 isolated from leaves of Broussonetia papyrifera.</title>
        <authorList>
            <person name="Mo P."/>
        </authorList>
    </citation>
    <scope>NUCLEOTIDE SEQUENCE [LARGE SCALE GENOMIC DNA]</scope>
    <source>
        <strain evidence="5 6">GY16</strain>
    </source>
</reference>
<dbReference type="Gene3D" id="1.10.287.1350">
    <property type="match status" value="1"/>
</dbReference>
<dbReference type="InterPro" id="IPR017927">
    <property type="entry name" value="FAD-bd_FR_type"/>
</dbReference>
<dbReference type="GO" id="GO:0008171">
    <property type="term" value="F:O-methyltransferase activity"/>
    <property type="evidence" value="ECO:0007669"/>
    <property type="project" value="InterPro"/>
</dbReference>
<organism evidence="5 6">
    <name type="scientific">Streptomyces phaeolivaceus</name>
    <dbReference type="NCBI Taxonomy" id="2653200"/>
    <lineage>
        <taxon>Bacteria</taxon>
        <taxon>Bacillati</taxon>
        <taxon>Actinomycetota</taxon>
        <taxon>Actinomycetes</taxon>
        <taxon>Kitasatosporales</taxon>
        <taxon>Streptomycetaceae</taxon>
        <taxon>Streptomyces</taxon>
    </lineage>
</organism>
<dbReference type="SUPFAM" id="SSF63380">
    <property type="entry name" value="Riboflavin synthase domain-like"/>
    <property type="match status" value="1"/>
</dbReference>
<dbReference type="Pfam" id="PF08021">
    <property type="entry name" value="FAD_binding_9"/>
    <property type="match status" value="1"/>
</dbReference>
<keyword evidence="1" id="KW-0489">Methyltransferase</keyword>
<dbReference type="InterPro" id="IPR039261">
    <property type="entry name" value="FNR_nucleotide-bd"/>
</dbReference>
<keyword evidence="2" id="KW-0808">Transferase</keyword>
<dbReference type="InterPro" id="IPR012967">
    <property type="entry name" value="COMT_dimerisation"/>
</dbReference>
<dbReference type="InterPro" id="IPR001077">
    <property type="entry name" value="COMT_C"/>
</dbReference>
<dbReference type="InterPro" id="IPR036390">
    <property type="entry name" value="WH_DNA-bd_sf"/>
</dbReference>
<dbReference type="Gene3D" id="1.10.10.10">
    <property type="entry name" value="Winged helix-like DNA-binding domain superfamily/Winged helix DNA-binding domain"/>
    <property type="match status" value="1"/>
</dbReference>
<name>A0A5P8KHT1_9ACTN</name>
<dbReference type="InterPro" id="IPR036388">
    <property type="entry name" value="WH-like_DNA-bd_sf"/>
</dbReference>
<dbReference type="KEGG" id="sphv:F9278_45240"/>
<dbReference type="InterPro" id="IPR039374">
    <property type="entry name" value="SIP_fam"/>
</dbReference>
<sequence>MPRRARPTVVHTIVLRDLEVARVVDVTPGMRRVTLTGDQLGSFTGSDGTTFPEFASEGFDDNVRLIFPYPGESEPVVPVHKDGKYRWPADPPALWRVYTVRRYDAQARELDIDFVKHGVGVATTWAYRANPGDRLHVGGPSVSTRRPEGYDWYLVVGDDTALPAIDRLLGELPDEAQAEVCIEVAEESHRIDFPERPGVEVTWVVRNGLAAGSEPLLLRAVREAGRRREGSMFAWLAGEQSVVRDLRRYLIEERGVDKSDIDFTGYWRRAEVVALDEDPAMPDPERNGEAFDKFHEMSELLPPLAIRAAANLGIADCISRGVRTVPALARHTGANERSLAKFLRYLQAIELLEQEGDEYKLSETGEFLTNESVLDHLVSGGVDFRMSQAFFGLEAAVRHDHAVLESVTGKDWDALRGDATFEHKRLENKSRFAQVLAEPLAKSPMLGGVGKVVVHAAGAVVHADYLTAGHPEATVTVVALPTAADWFRRDIPISIADTTRRDRIRIVEQSVFEKTEPADAVLIIDTLGQYRDAEAKLILQRAAASLSPGGRVLLVEDTFDPAELDEHDAELDILRLTLHGSGYCTEDELEAVIAGAGLKVIATSLVGWGNTLRVLAP</sequence>
<feature type="domain" description="FAD-binding FR-type" evidence="4">
    <location>
        <begin position="13"/>
        <end position="147"/>
    </location>
</feature>
<dbReference type="SUPFAM" id="SSF53335">
    <property type="entry name" value="S-adenosyl-L-methionine-dependent methyltransferases"/>
    <property type="match status" value="1"/>
</dbReference>
<dbReference type="AlphaFoldDB" id="A0A5P8KHT1"/>
<dbReference type="Gene3D" id="2.40.30.10">
    <property type="entry name" value="Translation factors"/>
    <property type="match status" value="1"/>
</dbReference>
<gene>
    <name evidence="5" type="ORF">F9278_45240</name>
</gene>
<protein>
    <submittedName>
        <fullName evidence="5">Siderophore-interacting protein</fullName>
    </submittedName>
</protein>
<dbReference type="Pfam" id="PF00891">
    <property type="entry name" value="Methyltransf_2"/>
    <property type="match status" value="1"/>
</dbReference>
<dbReference type="Gene3D" id="3.40.50.80">
    <property type="entry name" value="Nucleotide-binding domain of ferredoxin-NADP reductase (FNR) module"/>
    <property type="match status" value="1"/>
</dbReference>
<evidence type="ECO:0000256" key="3">
    <source>
        <dbReference type="ARBA" id="ARBA00022691"/>
    </source>
</evidence>
<dbReference type="Pfam" id="PF08100">
    <property type="entry name" value="Dimerisation"/>
    <property type="match status" value="1"/>
</dbReference>
<keyword evidence="6" id="KW-1185">Reference proteome</keyword>
<dbReference type="Pfam" id="PF04954">
    <property type="entry name" value="SIP"/>
    <property type="match status" value="1"/>
</dbReference>
<evidence type="ECO:0000313" key="5">
    <source>
        <dbReference type="EMBL" id="QFR02168.1"/>
    </source>
</evidence>
<dbReference type="GO" id="GO:0046983">
    <property type="term" value="F:protein dimerization activity"/>
    <property type="evidence" value="ECO:0007669"/>
    <property type="project" value="InterPro"/>
</dbReference>
<dbReference type="PANTHER" id="PTHR30157">
    <property type="entry name" value="FERRIC REDUCTASE, NADPH-DEPENDENT"/>
    <property type="match status" value="1"/>
</dbReference>
<evidence type="ECO:0000256" key="2">
    <source>
        <dbReference type="ARBA" id="ARBA00022679"/>
    </source>
</evidence>
<dbReference type="PANTHER" id="PTHR30157:SF0">
    <property type="entry name" value="NADPH-DEPENDENT FERRIC-CHELATE REDUCTASE"/>
    <property type="match status" value="1"/>
</dbReference>
<dbReference type="Gene3D" id="3.40.50.150">
    <property type="entry name" value="Vaccinia Virus protein VP39"/>
    <property type="match status" value="1"/>
</dbReference>
<dbReference type="PROSITE" id="PS51683">
    <property type="entry name" value="SAM_OMT_II"/>
    <property type="match status" value="1"/>
</dbReference>
<dbReference type="InterPro" id="IPR016461">
    <property type="entry name" value="COMT-like"/>
</dbReference>
<evidence type="ECO:0000259" key="4">
    <source>
        <dbReference type="PROSITE" id="PS51384"/>
    </source>
</evidence>
<dbReference type="InterPro" id="IPR029063">
    <property type="entry name" value="SAM-dependent_MTases_sf"/>
</dbReference>
<keyword evidence="3" id="KW-0949">S-adenosyl-L-methionine</keyword>
<dbReference type="GO" id="GO:0032259">
    <property type="term" value="P:methylation"/>
    <property type="evidence" value="ECO:0007669"/>
    <property type="project" value="UniProtKB-KW"/>
</dbReference>
<dbReference type="Proteomes" id="UP000327294">
    <property type="component" value="Chromosome"/>
</dbReference>
<dbReference type="SUPFAM" id="SSF46785">
    <property type="entry name" value="Winged helix' DNA-binding domain"/>
    <property type="match status" value="1"/>
</dbReference>
<dbReference type="PROSITE" id="PS51384">
    <property type="entry name" value="FAD_FR"/>
    <property type="match status" value="1"/>
</dbReference>
<dbReference type="InterPro" id="IPR007037">
    <property type="entry name" value="SIP_rossman_dom"/>
</dbReference>
<evidence type="ECO:0000256" key="1">
    <source>
        <dbReference type="ARBA" id="ARBA00022603"/>
    </source>
</evidence>
<dbReference type="EMBL" id="CP045096">
    <property type="protein sequence ID" value="QFR02168.1"/>
    <property type="molecule type" value="Genomic_DNA"/>
</dbReference>